<evidence type="ECO:0000313" key="15">
    <source>
        <dbReference type="Proteomes" id="UP001627154"/>
    </source>
</evidence>
<evidence type="ECO:0000313" key="14">
    <source>
        <dbReference type="EMBL" id="KAL3385163.1"/>
    </source>
</evidence>
<evidence type="ECO:0000256" key="5">
    <source>
        <dbReference type="ARBA" id="ARBA00022839"/>
    </source>
</evidence>
<gene>
    <name evidence="14" type="ORF">TKK_019162</name>
</gene>
<comment type="function">
    <text evidence="11">Has exonuclease activity on both single-stranded and duplex templates bearing overhangs, but not blunt ended duplex DNA, and cleaves in a 3'-5' direction. Essential for the formation of DNA replication focal centers. Has an important role in maintaining genome stability.</text>
</comment>
<dbReference type="InterPro" id="IPR012337">
    <property type="entry name" value="RNaseH-like_sf"/>
</dbReference>
<evidence type="ECO:0000256" key="10">
    <source>
        <dbReference type="ARBA" id="ARBA00042761"/>
    </source>
</evidence>
<keyword evidence="6" id="KW-0460">Magnesium</keyword>
<accession>A0ABD2VX61</accession>
<keyword evidence="5" id="KW-0269">Exonuclease</keyword>
<keyword evidence="7" id="KW-0539">Nucleus</keyword>
<evidence type="ECO:0000256" key="12">
    <source>
        <dbReference type="SAM" id="MobiDB-lite"/>
    </source>
</evidence>
<comment type="subcellular location">
    <subcellularLocation>
        <location evidence="1">Nucleus</location>
    </subcellularLocation>
</comment>
<dbReference type="SUPFAM" id="SSF53098">
    <property type="entry name" value="Ribonuclease H-like"/>
    <property type="match status" value="1"/>
</dbReference>
<name>A0ABD2VX61_9HYME</name>
<dbReference type="PANTHER" id="PTHR13620">
    <property type="entry name" value="3-5 EXONUCLEASE"/>
    <property type="match status" value="1"/>
</dbReference>
<evidence type="ECO:0000256" key="6">
    <source>
        <dbReference type="ARBA" id="ARBA00022842"/>
    </source>
</evidence>
<keyword evidence="4" id="KW-0378">Hydrolase</keyword>
<evidence type="ECO:0000256" key="4">
    <source>
        <dbReference type="ARBA" id="ARBA00022801"/>
    </source>
</evidence>
<keyword evidence="3" id="KW-0479">Metal-binding</keyword>
<feature type="domain" description="3'-5' exonuclease" evidence="13">
    <location>
        <begin position="150"/>
        <end position="331"/>
    </location>
</feature>
<dbReference type="GO" id="GO:0008408">
    <property type="term" value="F:3'-5' exonuclease activity"/>
    <property type="evidence" value="ECO:0007669"/>
    <property type="project" value="UniProtKB-ARBA"/>
</dbReference>
<feature type="region of interest" description="Disordered" evidence="12">
    <location>
        <begin position="81"/>
        <end position="119"/>
    </location>
</feature>
<keyword evidence="2" id="KW-0540">Nuclease</keyword>
<sequence>MSKVAKRQPQSAIVKSRSIKSWLKKEYLSTENENSAADAPAEKTESDYIKAKVLDRSLTVVLEPLSEKVANIAIADEENKKVKTQPVEADKKKTSKQEENTNSVQGLRRSARNLPADEKQEKVKRQKKTYIEELPPILFQGSIKYTNDFYDCAKICDDLLAEVEKSSDLCIPIGFDLEWPFNFQTGSGKTALVQICLSEKECYLLHIYNLKKLPASFVLLLSHPKVKIVGVNIKNDVRKLTRDFKEFPGQKVVDDNCLDCGPYANRILDRSGRWSLKRLTEFLLEKSISKDPRVRNSKWHIHPLSEVQKIYAATDAYVSLLLYQTIKKEELLLEEAAAKEAAKIERAAIEESEKE</sequence>
<comment type="caution">
    <text evidence="14">The sequence shown here is derived from an EMBL/GenBank/DDBJ whole genome shotgun (WGS) entry which is preliminary data.</text>
</comment>
<evidence type="ECO:0000256" key="1">
    <source>
        <dbReference type="ARBA" id="ARBA00004123"/>
    </source>
</evidence>
<organism evidence="14 15">
    <name type="scientific">Trichogramma kaykai</name>
    <dbReference type="NCBI Taxonomy" id="54128"/>
    <lineage>
        <taxon>Eukaryota</taxon>
        <taxon>Metazoa</taxon>
        <taxon>Ecdysozoa</taxon>
        <taxon>Arthropoda</taxon>
        <taxon>Hexapoda</taxon>
        <taxon>Insecta</taxon>
        <taxon>Pterygota</taxon>
        <taxon>Neoptera</taxon>
        <taxon>Endopterygota</taxon>
        <taxon>Hymenoptera</taxon>
        <taxon>Apocrita</taxon>
        <taxon>Proctotrupomorpha</taxon>
        <taxon>Chalcidoidea</taxon>
        <taxon>Trichogrammatidae</taxon>
        <taxon>Trichogramma</taxon>
    </lineage>
</organism>
<dbReference type="InterPro" id="IPR002562">
    <property type="entry name" value="3'-5'_exonuclease_dom"/>
</dbReference>
<evidence type="ECO:0000256" key="3">
    <source>
        <dbReference type="ARBA" id="ARBA00022723"/>
    </source>
</evidence>
<dbReference type="EMBL" id="JBJJXI010000159">
    <property type="protein sequence ID" value="KAL3385163.1"/>
    <property type="molecule type" value="Genomic_DNA"/>
</dbReference>
<dbReference type="AlphaFoldDB" id="A0ABD2VX61"/>
<evidence type="ECO:0000256" key="2">
    <source>
        <dbReference type="ARBA" id="ARBA00022722"/>
    </source>
</evidence>
<proteinExistence type="inferred from homology"/>
<dbReference type="SMART" id="SM00474">
    <property type="entry name" value="35EXOc"/>
    <property type="match status" value="1"/>
</dbReference>
<feature type="compositionally biased region" description="Basic and acidic residues" evidence="12">
    <location>
        <begin position="88"/>
        <end position="99"/>
    </location>
</feature>
<evidence type="ECO:0000256" key="9">
    <source>
        <dbReference type="ARBA" id="ARBA00040531"/>
    </source>
</evidence>
<evidence type="ECO:0000256" key="11">
    <source>
        <dbReference type="ARBA" id="ARBA00045901"/>
    </source>
</evidence>
<dbReference type="GO" id="GO:0046872">
    <property type="term" value="F:metal ion binding"/>
    <property type="evidence" value="ECO:0007669"/>
    <property type="project" value="UniProtKB-KW"/>
</dbReference>
<dbReference type="CDD" id="cd06141">
    <property type="entry name" value="WRN_exo"/>
    <property type="match status" value="1"/>
</dbReference>
<evidence type="ECO:0000259" key="13">
    <source>
        <dbReference type="SMART" id="SM00474"/>
    </source>
</evidence>
<dbReference type="Gene3D" id="3.30.420.10">
    <property type="entry name" value="Ribonuclease H-like superfamily/Ribonuclease H"/>
    <property type="match status" value="1"/>
</dbReference>
<dbReference type="InterPro" id="IPR036397">
    <property type="entry name" value="RNaseH_sf"/>
</dbReference>
<dbReference type="Pfam" id="PF01612">
    <property type="entry name" value="DNA_pol_A_exo1"/>
    <property type="match status" value="1"/>
</dbReference>
<dbReference type="Proteomes" id="UP001627154">
    <property type="component" value="Unassembled WGS sequence"/>
</dbReference>
<dbReference type="PANTHER" id="PTHR13620:SF109">
    <property type="entry name" value="3'-5' EXONUCLEASE"/>
    <property type="match status" value="1"/>
</dbReference>
<dbReference type="InterPro" id="IPR051132">
    <property type="entry name" value="3-5_Exonuclease_domain"/>
</dbReference>
<dbReference type="GO" id="GO:0005634">
    <property type="term" value="C:nucleus"/>
    <property type="evidence" value="ECO:0007669"/>
    <property type="project" value="UniProtKB-SubCell"/>
</dbReference>
<protein>
    <recommendedName>
        <fullName evidence="9">3'-5' exonuclease</fullName>
    </recommendedName>
    <alternativeName>
        <fullName evidence="10">Werner Syndrome-like exonuclease</fullName>
    </alternativeName>
</protein>
<evidence type="ECO:0000256" key="8">
    <source>
        <dbReference type="ARBA" id="ARBA00037949"/>
    </source>
</evidence>
<reference evidence="14 15" key="1">
    <citation type="journal article" date="2024" name="bioRxiv">
        <title>A reference genome for Trichogramma kaykai: A tiny desert-dwelling parasitoid wasp with competing sex-ratio distorters.</title>
        <authorList>
            <person name="Culotta J."/>
            <person name="Lindsey A.R."/>
        </authorList>
    </citation>
    <scope>NUCLEOTIDE SEQUENCE [LARGE SCALE GENOMIC DNA]</scope>
    <source>
        <strain evidence="14 15">KSX58</strain>
    </source>
</reference>
<keyword evidence="15" id="KW-1185">Reference proteome</keyword>
<comment type="similarity">
    <text evidence="8">Belongs to the WRNexo family.</text>
</comment>
<evidence type="ECO:0000256" key="7">
    <source>
        <dbReference type="ARBA" id="ARBA00023242"/>
    </source>
</evidence>